<dbReference type="AlphaFoldDB" id="A0A0Q9ZBK7"/>
<sequence length="259" mass="29962">MKSIFYWMMLIPFLVFSQDQQTNNEEYLIVGSAIYSAKSDKMKEFSEGMKNHNEQYHAEGAMGVRIFTIMNGENAYDYMAVMGPMPWSALDTPNPNQEAHDQDWENNVVPYLASEEEVTFWRFHNNFSHFPTDFEMSKLRVTVWDIARGNYDEMISKLEKVTKVLKEKSSETPFGIYTNEFSSTKSGQDLSVVYFFDDFAWLGKDQKLKEKFDEVHGSGSFDTFAQEWMEITNGATQELWIYNQSLSGIGPQVTTSTED</sequence>
<protein>
    <recommendedName>
        <fullName evidence="3">NIPSNAP domain-containing protein</fullName>
    </recommendedName>
</protein>
<dbReference type="Proteomes" id="UP000051643">
    <property type="component" value="Unassembled WGS sequence"/>
</dbReference>
<evidence type="ECO:0008006" key="3">
    <source>
        <dbReference type="Google" id="ProtNLM"/>
    </source>
</evidence>
<dbReference type="EMBL" id="LKTP01000001">
    <property type="protein sequence ID" value="KRG30437.1"/>
    <property type="molecule type" value="Genomic_DNA"/>
</dbReference>
<dbReference type="RefSeq" id="WP_111327962.1">
    <property type="nucleotide sequence ID" value="NZ_BMWR01000002.1"/>
</dbReference>
<gene>
    <name evidence="1" type="ORF">APR42_00820</name>
</gene>
<name>A0A0Q9ZBK7_9FLAO</name>
<organism evidence="1 2">
    <name type="scientific">Salegentibacter mishustinae</name>
    <dbReference type="NCBI Taxonomy" id="270918"/>
    <lineage>
        <taxon>Bacteria</taxon>
        <taxon>Pseudomonadati</taxon>
        <taxon>Bacteroidota</taxon>
        <taxon>Flavobacteriia</taxon>
        <taxon>Flavobacteriales</taxon>
        <taxon>Flavobacteriaceae</taxon>
        <taxon>Salegentibacter</taxon>
    </lineage>
</organism>
<proteinExistence type="predicted"/>
<dbReference type="STRING" id="270918.APR42_00820"/>
<reference evidence="1" key="1">
    <citation type="submission" date="2015-10" db="EMBL/GenBank/DDBJ databases">
        <title>Draft genome sequence of Salegentibacter mishustinae KCTC 12263.</title>
        <authorList>
            <person name="Lin W."/>
            <person name="Zheng Q."/>
        </authorList>
    </citation>
    <scope>NUCLEOTIDE SEQUENCE [LARGE SCALE GENOMIC DNA]</scope>
    <source>
        <strain evidence="1">KCTC 12263</strain>
    </source>
</reference>
<comment type="caution">
    <text evidence="1">The sequence shown here is derived from an EMBL/GenBank/DDBJ whole genome shotgun (WGS) entry which is preliminary data.</text>
</comment>
<accession>A0A0Q9ZBK7</accession>
<keyword evidence="2" id="KW-1185">Reference proteome</keyword>
<evidence type="ECO:0000313" key="2">
    <source>
        <dbReference type="Proteomes" id="UP000051643"/>
    </source>
</evidence>
<dbReference type="OrthoDB" id="659133at2"/>
<evidence type="ECO:0000313" key="1">
    <source>
        <dbReference type="EMBL" id="KRG30437.1"/>
    </source>
</evidence>